<feature type="compositionally biased region" description="Acidic residues" evidence="1">
    <location>
        <begin position="1"/>
        <end position="12"/>
    </location>
</feature>
<dbReference type="OrthoDB" id="19174at2759"/>
<dbReference type="Proteomes" id="UP000187429">
    <property type="component" value="Unassembled WGS sequence"/>
</dbReference>
<sequence length="96" mass="10240">MPELSAEGDAEGEETRDVAGGDVGSGDEVEVEVGEESENPFANIKGIEGLLSEESLNDIMSYIINNSDGVDLSDQEALMSKVSEYLINNLSAKKPF</sequence>
<reference evidence="3" key="1">
    <citation type="submission" date="2017-01" db="EMBL/GenBank/DDBJ databases">
        <authorList>
            <person name="Wang Y."/>
            <person name="White M."/>
            <person name="Kvist S."/>
            <person name="Moncalvo J.-M."/>
        </authorList>
    </citation>
    <scope>NUCLEOTIDE SEQUENCE [LARGE SCALE GENOMIC DNA]</scope>
    <source>
        <strain evidence="3">ID-206-W2</strain>
    </source>
</reference>
<feature type="region of interest" description="Disordered" evidence="1">
    <location>
        <begin position="1"/>
        <end position="39"/>
    </location>
</feature>
<feature type="compositionally biased region" description="Acidic residues" evidence="1">
    <location>
        <begin position="25"/>
        <end position="38"/>
    </location>
</feature>
<evidence type="ECO:0000313" key="3">
    <source>
        <dbReference type="Proteomes" id="UP000187429"/>
    </source>
</evidence>
<keyword evidence="3" id="KW-1185">Reference proteome</keyword>
<organism evidence="2 3">
    <name type="scientific">Smittium culicis</name>
    <dbReference type="NCBI Taxonomy" id="133412"/>
    <lineage>
        <taxon>Eukaryota</taxon>
        <taxon>Fungi</taxon>
        <taxon>Fungi incertae sedis</taxon>
        <taxon>Zoopagomycota</taxon>
        <taxon>Kickxellomycotina</taxon>
        <taxon>Harpellomycetes</taxon>
        <taxon>Harpellales</taxon>
        <taxon>Legeriomycetaceae</taxon>
        <taxon>Smittium</taxon>
    </lineage>
</organism>
<evidence type="ECO:0000313" key="2">
    <source>
        <dbReference type="EMBL" id="OMJ23255.1"/>
    </source>
</evidence>
<comment type="caution">
    <text evidence="2">The sequence shown here is derived from an EMBL/GenBank/DDBJ whole genome shotgun (WGS) entry which is preliminary data.</text>
</comment>
<accession>A0A1R1Y8U1</accession>
<dbReference type="AlphaFoldDB" id="A0A1R1Y8U1"/>
<proteinExistence type="predicted"/>
<gene>
    <name evidence="2" type="ORF">AYI69_g5043</name>
</gene>
<evidence type="ECO:0000256" key="1">
    <source>
        <dbReference type="SAM" id="MobiDB-lite"/>
    </source>
</evidence>
<protein>
    <submittedName>
        <fullName evidence="2">Uncharacterized protein</fullName>
    </submittedName>
</protein>
<dbReference type="EMBL" id="LSSM01002065">
    <property type="protein sequence ID" value="OMJ23255.1"/>
    <property type="molecule type" value="Genomic_DNA"/>
</dbReference>
<name>A0A1R1Y8U1_9FUNG</name>